<evidence type="ECO:0000313" key="2">
    <source>
        <dbReference type="Proteomes" id="UP001157974"/>
    </source>
</evidence>
<protein>
    <submittedName>
        <fullName evidence="1">Uncharacterized protein</fullName>
    </submittedName>
</protein>
<sequence length="214" mass="23753">MHLNLRQRNAGRIVNSENSWLAADLGRFQTQTVELSERLYNDESLLRLDDEPRKQDCRVSGGGCMDTRTGSVSLSTQGETTQDGNKLKLLANHPAYNVFHLEMNQLSQVNGNVGTTTRVDIECAPTKSVVINILGTSARVILRPLVYRSETCERGQVLVNLYNQGNSEPESPCPGDCRSERLRGTNSNYLLIFPRDAGDYKIEITMATTSSSAR</sequence>
<reference evidence="1 2" key="1">
    <citation type="journal article" date="2023" name="Nat. Commun.">
        <title>Origin of minicircular mitochondrial genomes in red algae.</title>
        <authorList>
            <person name="Lee Y."/>
            <person name="Cho C.H."/>
            <person name="Lee Y.M."/>
            <person name="Park S.I."/>
            <person name="Yang J.H."/>
            <person name="West J.A."/>
            <person name="Bhattacharya D."/>
            <person name="Yoon H.S."/>
        </authorList>
    </citation>
    <scope>NUCLEOTIDE SEQUENCE [LARGE SCALE GENOMIC DNA]</scope>
    <source>
        <strain evidence="1 2">CCMP1338</strain>
        <tissue evidence="1">Whole cell</tissue>
    </source>
</reference>
<dbReference type="Proteomes" id="UP001157974">
    <property type="component" value="Unassembled WGS sequence"/>
</dbReference>
<name>A0AAV8UU97_9RHOD</name>
<accession>A0AAV8UU97</accession>
<evidence type="ECO:0000313" key="1">
    <source>
        <dbReference type="EMBL" id="KAJ8905619.1"/>
    </source>
</evidence>
<comment type="caution">
    <text evidence="1">The sequence shown here is derived from an EMBL/GenBank/DDBJ whole genome shotgun (WGS) entry which is preliminary data.</text>
</comment>
<proteinExistence type="predicted"/>
<gene>
    <name evidence="1" type="ORF">NDN08_002125</name>
</gene>
<keyword evidence="2" id="KW-1185">Reference proteome</keyword>
<organism evidence="1 2">
    <name type="scientific">Rhodosorus marinus</name>
    <dbReference type="NCBI Taxonomy" id="101924"/>
    <lineage>
        <taxon>Eukaryota</taxon>
        <taxon>Rhodophyta</taxon>
        <taxon>Stylonematophyceae</taxon>
        <taxon>Stylonematales</taxon>
        <taxon>Stylonemataceae</taxon>
        <taxon>Rhodosorus</taxon>
    </lineage>
</organism>
<dbReference type="AlphaFoldDB" id="A0AAV8UU97"/>
<dbReference type="EMBL" id="JAMWBK010000004">
    <property type="protein sequence ID" value="KAJ8905619.1"/>
    <property type="molecule type" value="Genomic_DNA"/>
</dbReference>